<feature type="domain" description="UDP-glucose/GDP-mannose dehydrogenase C-terminal" evidence="4">
    <location>
        <begin position="330"/>
        <end position="425"/>
    </location>
</feature>
<dbReference type="InterPro" id="IPR036291">
    <property type="entry name" value="NAD(P)-bd_dom_sf"/>
</dbReference>
<dbReference type="GO" id="GO:0051287">
    <property type="term" value="F:NAD binding"/>
    <property type="evidence" value="ECO:0007669"/>
    <property type="project" value="InterPro"/>
</dbReference>
<keyword evidence="1" id="KW-0560">Oxidoreductase</keyword>
<evidence type="ECO:0000256" key="2">
    <source>
        <dbReference type="ARBA" id="ARBA00023027"/>
    </source>
</evidence>
<dbReference type="Proteomes" id="UP000198948">
    <property type="component" value="Unassembled WGS sequence"/>
</dbReference>
<dbReference type="Pfam" id="PF03720">
    <property type="entry name" value="UDPG_MGDP_dh_C"/>
    <property type="match status" value="1"/>
</dbReference>
<protein>
    <submittedName>
        <fullName evidence="5">UDP-N-acetyl-D-glucosamine dehydrogenase</fullName>
    </submittedName>
</protein>
<dbReference type="Pfam" id="PF00984">
    <property type="entry name" value="UDPG_MGDP_dh"/>
    <property type="match status" value="1"/>
</dbReference>
<dbReference type="NCBIfam" id="TIGR03026">
    <property type="entry name" value="NDP-sugDHase"/>
    <property type="match status" value="1"/>
</dbReference>
<dbReference type="InterPro" id="IPR008927">
    <property type="entry name" value="6-PGluconate_DH-like_C_sf"/>
</dbReference>
<dbReference type="PIRSF" id="PIRSF000124">
    <property type="entry name" value="UDPglc_GDPman_dh"/>
    <property type="match status" value="1"/>
</dbReference>
<gene>
    <name evidence="5" type="ORF">SAMN04488559_10875</name>
</gene>
<dbReference type="Gene3D" id="3.40.50.720">
    <property type="entry name" value="NAD(P)-binding Rossmann-like Domain"/>
    <property type="match status" value="2"/>
</dbReference>
<dbReference type="InterPro" id="IPR014027">
    <property type="entry name" value="UDP-Glc/GDP-Man_DH_C"/>
</dbReference>
<keyword evidence="6" id="KW-1185">Reference proteome</keyword>
<dbReference type="SUPFAM" id="SSF48179">
    <property type="entry name" value="6-phosphogluconate dehydrogenase C-terminal domain-like"/>
    <property type="match status" value="1"/>
</dbReference>
<dbReference type="GO" id="GO:0016628">
    <property type="term" value="F:oxidoreductase activity, acting on the CH-CH group of donors, NAD or NADP as acceptor"/>
    <property type="evidence" value="ECO:0007669"/>
    <property type="project" value="InterPro"/>
</dbReference>
<dbReference type="SUPFAM" id="SSF52413">
    <property type="entry name" value="UDP-glucose/GDP-mannose dehydrogenase C-terminal domain"/>
    <property type="match status" value="1"/>
</dbReference>
<dbReference type="EMBL" id="FOHA01000008">
    <property type="protein sequence ID" value="SER86823.1"/>
    <property type="molecule type" value="Genomic_DNA"/>
</dbReference>
<dbReference type="PIRSF" id="PIRSF500136">
    <property type="entry name" value="UDP_ManNAc_DH"/>
    <property type="match status" value="1"/>
</dbReference>
<dbReference type="InterPro" id="IPR014026">
    <property type="entry name" value="UDP-Glc/GDP-Man_DH_dimer"/>
</dbReference>
<dbReference type="STRING" id="142588.SAMN04488559_10875"/>
<dbReference type="Pfam" id="PF03721">
    <property type="entry name" value="UDPG_MGDP_dh_N"/>
    <property type="match status" value="1"/>
</dbReference>
<sequence length="432" mass="48572">MSTIEYDQLLTSITNYQAKIGIIGLGYVGLPTCLTYAKKGYHVLGFDIDELKVANINNGLSYIEDVTSNELSEQVRKGTLLATNDFSEIHSRDILLIDVPTPVHDNRTPDLSYVKEAAENIVKYARKGQLIILESTTYPGTTEDYLVTALENKGYIIGEDLFVAYSPERIDPLNHLYTHENTCKIIGGHTPNCAALAKAFIGENTYLVKNTQTAELTKLYENTFRFVNIALANELALISNAMSINPYEVIQAAATKPFGFMPFYPTVGIGGHCIPVDPYYLIWHAQKYRVDLRLIQAAGHINDSMMSYTLQKIIKILNESERAIKNSRLIILGASYKKNISDTRESAVHTLVQELEAYGAIVDIMDPLVDKIEINQHERAIKKVDYQQLHTYDLVVFLVDHQAFNQTEIVNNSKLILDTKGVLANKEHVFYL</sequence>
<dbReference type="SUPFAM" id="SSF51735">
    <property type="entry name" value="NAD(P)-binding Rossmann-fold domains"/>
    <property type="match status" value="1"/>
</dbReference>
<dbReference type="GO" id="GO:0000271">
    <property type="term" value="P:polysaccharide biosynthetic process"/>
    <property type="evidence" value="ECO:0007669"/>
    <property type="project" value="InterPro"/>
</dbReference>
<evidence type="ECO:0000256" key="1">
    <source>
        <dbReference type="ARBA" id="ARBA00023002"/>
    </source>
</evidence>
<proteinExistence type="inferred from homology"/>
<evidence type="ECO:0000256" key="3">
    <source>
        <dbReference type="PIRNR" id="PIRNR000124"/>
    </source>
</evidence>
<organism evidence="5 6">
    <name type="scientific">Isobaculum melis</name>
    <dbReference type="NCBI Taxonomy" id="142588"/>
    <lineage>
        <taxon>Bacteria</taxon>
        <taxon>Bacillati</taxon>
        <taxon>Bacillota</taxon>
        <taxon>Bacilli</taxon>
        <taxon>Lactobacillales</taxon>
        <taxon>Carnobacteriaceae</taxon>
        <taxon>Isobaculum</taxon>
    </lineage>
</organism>
<dbReference type="RefSeq" id="WP_092652062.1">
    <property type="nucleotide sequence ID" value="NZ_FOHA01000008.1"/>
</dbReference>
<accession>A0A1H9SQZ8</accession>
<dbReference type="SMART" id="SM00984">
    <property type="entry name" value="UDPG_MGDP_dh_C"/>
    <property type="match status" value="1"/>
</dbReference>
<comment type="similarity">
    <text evidence="3">Belongs to the UDP-glucose/GDP-mannose dehydrogenase family.</text>
</comment>
<evidence type="ECO:0000313" key="6">
    <source>
        <dbReference type="Proteomes" id="UP000198948"/>
    </source>
</evidence>
<dbReference type="PANTHER" id="PTHR43491:SF1">
    <property type="entry name" value="UDP-N-ACETYL-D-MANNOSAMINE DEHYDROGENASE"/>
    <property type="match status" value="1"/>
</dbReference>
<dbReference type="InterPro" id="IPR036220">
    <property type="entry name" value="UDP-Glc/GDP-Man_DH_C_sf"/>
</dbReference>
<name>A0A1H9SQZ8_9LACT</name>
<evidence type="ECO:0000313" key="5">
    <source>
        <dbReference type="EMBL" id="SER86823.1"/>
    </source>
</evidence>
<evidence type="ECO:0000259" key="4">
    <source>
        <dbReference type="SMART" id="SM00984"/>
    </source>
</evidence>
<keyword evidence="2" id="KW-0520">NAD</keyword>
<dbReference type="AlphaFoldDB" id="A0A1H9SQZ8"/>
<dbReference type="GO" id="GO:0016616">
    <property type="term" value="F:oxidoreductase activity, acting on the CH-OH group of donors, NAD or NADP as acceptor"/>
    <property type="evidence" value="ECO:0007669"/>
    <property type="project" value="InterPro"/>
</dbReference>
<reference evidence="5 6" key="1">
    <citation type="submission" date="2016-10" db="EMBL/GenBank/DDBJ databases">
        <authorList>
            <person name="de Groot N.N."/>
        </authorList>
    </citation>
    <scope>NUCLEOTIDE SEQUENCE [LARGE SCALE GENOMIC DNA]</scope>
    <source>
        <strain evidence="5 6">DSM 13760</strain>
    </source>
</reference>
<dbReference type="InterPro" id="IPR017476">
    <property type="entry name" value="UDP-Glc/GDP-Man"/>
</dbReference>
<dbReference type="OrthoDB" id="9803238at2"/>
<dbReference type="InterPro" id="IPR028359">
    <property type="entry name" value="UDP_ManNAc/GlcNAc_DH"/>
</dbReference>
<dbReference type="InterPro" id="IPR001732">
    <property type="entry name" value="UDP-Glc/GDP-Man_DH_N"/>
</dbReference>
<dbReference type="PANTHER" id="PTHR43491">
    <property type="entry name" value="UDP-N-ACETYL-D-MANNOSAMINE DEHYDROGENASE"/>
    <property type="match status" value="1"/>
</dbReference>